<evidence type="ECO:0000259" key="2">
    <source>
        <dbReference type="PROSITE" id="PS51898"/>
    </source>
</evidence>
<name>A0AAP7GYE2_AGGAP</name>
<dbReference type="GO" id="GO:0006310">
    <property type="term" value="P:DNA recombination"/>
    <property type="evidence" value="ECO:0007669"/>
    <property type="project" value="UniProtKB-KW"/>
</dbReference>
<protein>
    <recommendedName>
        <fullName evidence="2">Tyr recombinase domain-containing protein</fullName>
    </recommendedName>
</protein>
<dbReference type="PROSITE" id="PS51898">
    <property type="entry name" value="TYR_RECOMBINASE"/>
    <property type="match status" value="1"/>
</dbReference>
<dbReference type="EMBL" id="MAQE01000012">
    <property type="protein sequence ID" value="OBY52480.1"/>
    <property type="molecule type" value="Genomic_DNA"/>
</dbReference>
<dbReference type="InterPro" id="IPR011010">
    <property type="entry name" value="DNA_brk_join_enz"/>
</dbReference>
<dbReference type="AlphaFoldDB" id="A0AAP7GYE2"/>
<dbReference type="InterPro" id="IPR002104">
    <property type="entry name" value="Integrase_catalytic"/>
</dbReference>
<evidence type="ECO:0000313" key="4">
    <source>
        <dbReference type="Proteomes" id="UP000092746"/>
    </source>
</evidence>
<accession>A0AAP7GYE2</accession>
<dbReference type="GO" id="GO:0003677">
    <property type="term" value="F:DNA binding"/>
    <property type="evidence" value="ECO:0007669"/>
    <property type="project" value="InterPro"/>
</dbReference>
<dbReference type="Gene3D" id="1.10.443.10">
    <property type="entry name" value="Intergrase catalytic core"/>
    <property type="match status" value="1"/>
</dbReference>
<evidence type="ECO:0000256" key="1">
    <source>
        <dbReference type="ARBA" id="ARBA00023172"/>
    </source>
</evidence>
<gene>
    <name evidence="3" type="ORF">BBB52_03795</name>
</gene>
<dbReference type="InterPro" id="IPR013762">
    <property type="entry name" value="Integrase-like_cat_sf"/>
</dbReference>
<dbReference type="Proteomes" id="UP000092746">
    <property type="component" value="Unassembled WGS sequence"/>
</dbReference>
<comment type="caution">
    <text evidence="3">The sequence shown here is derived from an EMBL/GenBank/DDBJ whole genome shotgun (WGS) entry which is preliminary data.</text>
</comment>
<sequence length="196" mass="23107">MSRVYTSLPSPVSGVTKFKMTARDVYAEDHIYEIFYDLANQDIKDLMDISYMTGQRPVDVVGITKHQIHDGILHIHQQKTGKKQRFQIVGQLKEIIDRRLENTEKPFLFQNKHGNKLERQVLSYRFKELRELALSKYPELEREIKKVQFRDLRAKSATDLYLLKGAETAQTQLGHTDAKMTKRYIRRDKIIMPLKR</sequence>
<dbReference type="SUPFAM" id="SSF56349">
    <property type="entry name" value="DNA breaking-rejoining enzymes"/>
    <property type="match status" value="1"/>
</dbReference>
<keyword evidence="1" id="KW-0233">DNA recombination</keyword>
<reference evidence="3 4" key="1">
    <citation type="submission" date="2016-06" db="EMBL/GenBank/DDBJ databases">
        <title>Simultaneous identification of Haemophilus influenzae and Haemophilus haemolyticus using TaqMan real-time PCR.</title>
        <authorList>
            <person name="Price E.P."/>
            <person name="Sarovich D.S."/>
            <person name="Harris T."/>
            <person name="Spargo J.C."/>
            <person name="Nosworthy E."/>
            <person name="Beissbarth J."/>
            <person name="Smith-Vaughan H."/>
        </authorList>
    </citation>
    <scope>NUCLEOTIDE SEQUENCE [LARGE SCALE GENOMIC DNA]</scope>
    <source>
        <strain evidence="3 4">ATCC 7901</strain>
    </source>
</reference>
<proteinExistence type="predicted"/>
<dbReference type="Pfam" id="PF00589">
    <property type="entry name" value="Phage_integrase"/>
    <property type="match status" value="1"/>
</dbReference>
<dbReference type="GO" id="GO:0015074">
    <property type="term" value="P:DNA integration"/>
    <property type="evidence" value="ECO:0007669"/>
    <property type="project" value="InterPro"/>
</dbReference>
<feature type="domain" description="Tyr recombinase" evidence="2">
    <location>
        <begin position="21"/>
        <end position="196"/>
    </location>
</feature>
<evidence type="ECO:0000313" key="3">
    <source>
        <dbReference type="EMBL" id="OBY52480.1"/>
    </source>
</evidence>
<organism evidence="3 4">
    <name type="scientific">Aggregatibacter aphrophilus</name>
    <name type="common">Haemophilus aphrophilus</name>
    <dbReference type="NCBI Taxonomy" id="732"/>
    <lineage>
        <taxon>Bacteria</taxon>
        <taxon>Pseudomonadati</taxon>
        <taxon>Pseudomonadota</taxon>
        <taxon>Gammaproteobacteria</taxon>
        <taxon>Pasteurellales</taxon>
        <taxon>Pasteurellaceae</taxon>
        <taxon>Aggregatibacter</taxon>
    </lineage>
</organism>